<dbReference type="GO" id="GO:0016491">
    <property type="term" value="F:oxidoreductase activity"/>
    <property type="evidence" value="ECO:0007669"/>
    <property type="project" value="UniProtKB-KW"/>
</dbReference>
<proteinExistence type="inferred from homology"/>
<dbReference type="PRINTS" id="PR00080">
    <property type="entry name" value="SDRFAMILY"/>
</dbReference>
<gene>
    <name evidence="4" type="ORF">GGQ61_003515</name>
</gene>
<dbReference type="SUPFAM" id="SSF51735">
    <property type="entry name" value="NAD(P)-binding Rossmann-fold domains"/>
    <property type="match status" value="1"/>
</dbReference>
<dbReference type="GO" id="GO:0016020">
    <property type="term" value="C:membrane"/>
    <property type="evidence" value="ECO:0007669"/>
    <property type="project" value="TreeGrafter"/>
</dbReference>
<dbReference type="RefSeq" id="WP_183775604.1">
    <property type="nucleotide sequence ID" value="NZ_JACIDK010000005.1"/>
</dbReference>
<dbReference type="Gene3D" id="3.40.50.720">
    <property type="entry name" value="NAD(P)-binding Rossmann-like Domain"/>
    <property type="match status" value="1"/>
</dbReference>
<comment type="caution">
    <text evidence="4">The sequence shown here is derived from an EMBL/GenBank/DDBJ whole genome shotgun (WGS) entry which is preliminary data.</text>
</comment>
<dbReference type="InterPro" id="IPR002347">
    <property type="entry name" value="SDR_fam"/>
</dbReference>
<dbReference type="PANTHER" id="PTHR44196:SF2">
    <property type="entry name" value="SHORT-CHAIN DEHYDROGENASE-RELATED"/>
    <property type="match status" value="1"/>
</dbReference>
<protein>
    <recommendedName>
        <fullName evidence="6">Dehydrogenase</fullName>
    </recommendedName>
</protein>
<evidence type="ECO:0000256" key="2">
    <source>
        <dbReference type="ARBA" id="ARBA00023002"/>
    </source>
</evidence>
<dbReference type="EMBL" id="JACIDK010000005">
    <property type="protein sequence ID" value="MBB3892779.1"/>
    <property type="molecule type" value="Genomic_DNA"/>
</dbReference>
<organism evidence="4 5">
    <name type="scientific">Phenylobacterium haematophilum</name>
    <dbReference type="NCBI Taxonomy" id="98513"/>
    <lineage>
        <taxon>Bacteria</taxon>
        <taxon>Pseudomonadati</taxon>
        <taxon>Pseudomonadota</taxon>
        <taxon>Alphaproteobacteria</taxon>
        <taxon>Caulobacterales</taxon>
        <taxon>Caulobacteraceae</taxon>
        <taxon>Phenylobacterium</taxon>
    </lineage>
</organism>
<evidence type="ECO:0000256" key="1">
    <source>
        <dbReference type="ARBA" id="ARBA00006484"/>
    </source>
</evidence>
<evidence type="ECO:0000313" key="4">
    <source>
        <dbReference type="EMBL" id="MBB3892779.1"/>
    </source>
</evidence>
<evidence type="ECO:0008006" key="6">
    <source>
        <dbReference type="Google" id="ProtNLM"/>
    </source>
</evidence>
<keyword evidence="5" id="KW-1185">Reference proteome</keyword>
<dbReference type="PRINTS" id="PR00081">
    <property type="entry name" value="GDHRDH"/>
</dbReference>
<dbReference type="PANTHER" id="PTHR44196">
    <property type="entry name" value="DEHYDROGENASE/REDUCTASE SDR FAMILY MEMBER 7B"/>
    <property type="match status" value="1"/>
</dbReference>
<accession>A0A840A476</accession>
<dbReference type="AlphaFoldDB" id="A0A840A476"/>
<dbReference type="CDD" id="cd05233">
    <property type="entry name" value="SDR_c"/>
    <property type="match status" value="1"/>
</dbReference>
<name>A0A840A476_9CAUL</name>
<dbReference type="PIRSF" id="PIRSF000126">
    <property type="entry name" value="11-beta-HSD1"/>
    <property type="match status" value="1"/>
</dbReference>
<sequence length="267" mass="28478">MDRRLALVTGASAGIGAAFARIYASHGYDVALTARRADRLERMAEEIRLGHGVETLTFAADLADPDAPGLILDHLAAHGRGVDVLVNNAGYGVPGVFLESSWETHEAFLRVMLTAPTELAYRVLSGMVERRFGRIVNVASLAGLIPGSPGATLYGAVKSYLIKASQSLHLETLDKGVHVSALCPGFTYSEFHDVNDTREQISRSAPPWMWLGADEVAAAGYEAAEANRPICVPGAPNKAIAAGVKMLPDEWALALMASQGPRFRGKL</sequence>
<evidence type="ECO:0000313" key="5">
    <source>
        <dbReference type="Proteomes" id="UP000530564"/>
    </source>
</evidence>
<dbReference type="Proteomes" id="UP000530564">
    <property type="component" value="Unassembled WGS sequence"/>
</dbReference>
<dbReference type="InterPro" id="IPR036291">
    <property type="entry name" value="NAD(P)-bd_dom_sf"/>
</dbReference>
<evidence type="ECO:0000256" key="3">
    <source>
        <dbReference type="RuleBase" id="RU000363"/>
    </source>
</evidence>
<dbReference type="Pfam" id="PF00106">
    <property type="entry name" value="adh_short"/>
    <property type="match status" value="1"/>
</dbReference>
<keyword evidence="2" id="KW-0560">Oxidoreductase</keyword>
<reference evidence="4 5" key="1">
    <citation type="submission" date="2020-08" db="EMBL/GenBank/DDBJ databases">
        <title>Genomic Encyclopedia of Type Strains, Phase IV (KMG-IV): sequencing the most valuable type-strain genomes for metagenomic binning, comparative biology and taxonomic classification.</title>
        <authorList>
            <person name="Goeker M."/>
        </authorList>
    </citation>
    <scope>NUCLEOTIDE SEQUENCE [LARGE SCALE GENOMIC DNA]</scope>
    <source>
        <strain evidence="4 5">DSM 21793</strain>
    </source>
</reference>
<comment type="similarity">
    <text evidence="1 3">Belongs to the short-chain dehydrogenases/reductases (SDR) family.</text>
</comment>